<dbReference type="Proteomes" id="UP000052946">
    <property type="component" value="Unassembled WGS sequence"/>
</dbReference>
<dbReference type="GO" id="GO:0004812">
    <property type="term" value="F:aminoacyl-tRNA ligase activity"/>
    <property type="evidence" value="ECO:0007669"/>
    <property type="project" value="UniProtKB-KW"/>
</dbReference>
<dbReference type="AlphaFoldDB" id="A0A0U9H2W4"/>
<accession>A0A0U9H2W4</accession>
<reference evidence="1 2" key="2">
    <citation type="journal article" date="2016" name="Genome Announc.">
        <title>Draft Genome Sequence of Oceanobacillus picturae Heshi-B3, Isolated from Fermented Rice Bran in a Traditional Japanese Seafood Dish.</title>
        <authorList>
            <person name="Akuzawa S."/>
            <person name="Nagaoka J."/>
            <person name="Kanekatsu M."/>
            <person name="Kanesaki Y."/>
            <person name="Suzuki T."/>
        </authorList>
    </citation>
    <scope>NUCLEOTIDE SEQUENCE [LARGE SCALE GENOMIC DNA]</scope>
    <source>
        <strain evidence="1 2">Heshi-B3</strain>
    </source>
</reference>
<proteinExistence type="predicted"/>
<keyword evidence="1" id="KW-0436">Ligase</keyword>
<sequence length="81" mass="9434">MPKNEYLNGRKTVGKEEIQPAIIEFMRQKGEGVEVSHEEISDFIYNKFGIRFGEINNVMWGLRKDDKRVVKGKQGYSKLVE</sequence>
<gene>
    <name evidence="1" type="ORF">OPHB3_0591</name>
</gene>
<dbReference type="RefSeq" id="WP_058949341.1">
    <property type="nucleotide sequence ID" value="NZ_BBXV01000008.1"/>
</dbReference>
<dbReference type="EMBL" id="BBXV01000008">
    <property type="protein sequence ID" value="GAQ16667.1"/>
    <property type="molecule type" value="Genomic_DNA"/>
</dbReference>
<keyword evidence="1" id="KW-0030">Aminoacyl-tRNA synthetase</keyword>
<comment type="caution">
    <text evidence="1">The sequence shown here is derived from an EMBL/GenBank/DDBJ whole genome shotgun (WGS) entry which is preliminary data.</text>
</comment>
<reference evidence="2" key="1">
    <citation type="submission" date="2015-07" db="EMBL/GenBank/DDBJ databases">
        <title>Draft Genome Sequence of Oceanobacillus picturae Heshi-B3 that Was Isolated from Fermented Rice Bran with Aging Salted Mackerel, Which Was Named Heshiko as Traditional Fermented Seafood in Japan.</title>
        <authorList>
            <person name="Akuzawa S."/>
            <person name="Nakagawa J."/>
            <person name="Kanekatsu T."/>
            <person name="Kanesaki Y."/>
            <person name="Suzuki T."/>
        </authorList>
    </citation>
    <scope>NUCLEOTIDE SEQUENCE [LARGE SCALE GENOMIC DNA]</scope>
    <source>
        <strain evidence="2">Heshi-B3</strain>
    </source>
</reference>
<dbReference type="OrthoDB" id="2970133at2"/>
<name>A0A0U9H2W4_9BACI</name>
<protein>
    <submittedName>
        <fullName evidence="1">Prolyl-tRNA synthetase</fullName>
    </submittedName>
</protein>
<evidence type="ECO:0000313" key="2">
    <source>
        <dbReference type="Proteomes" id="UP000052946"/>
    </source>
</evidence>
<organism evidence="1 2">
    <name type="scientific">Oceanobacillus picturae</name>
    <dbReference type="NCBI Taxonomy" id="171693"/>
    <lineage>
        <taxon>Bacteria</taxon>
        <taxon>Bacillati</taxon>
        <taxon>Bacillota</taxon>
        <taxon>Bacilli</taxon>
        <taxon>Bacillales</taxon>
        <taxon>Bacillaceae</taxon>
        <taxon>Oceanobacillus</taxon>
    </lineage>
</organism>
<evidence type="ECO:0000313" key="1">
    <source>
        <dbReference type="EMBL" id="GAQ16667.1"/>
    </source>
</evidence>